<feature type="compositionally biased region" description="Polar residues" evidence="4">
    <location>
        <begin position="558"/>
        <end position="568"/>
    </location>
</feature>
<keyword evidence="3" id="KW-0175">Coiled coil</keyword>
<protein>
    <submittedName>
        <fullName evidence="5">Uncharacterized protein</fullName>
    </submittedName>
</protein>
<accession>A0A815V608</accession>
<dbReference type="OrthoDB" id="74835at2759"/>
<dbReference type="GO" id="GO:0000932">
    <property type="term" value="C:P-body"/>
    <property type="evidence" value="ECO:0007669"/>
    <property type="project" value="UniProtKB-SubCell"/>
</dbReference>
<feature type="compositionally biased region" description="Pro residues" evidence="4">
    <location>
        <begin position="147"/>
        <end position="160"/>
    </location>
</feature>
<feature type="region of interest" description="Disordered" evidence="4">
    <location>
        <begin position="335"/>
        <end position="390"/>
    </location>
</feature>
<proteinExistence type="predicted"/>
<gene>
    <name evidence="5" type="ORF">KQP761_LOCUS16339</name>
</gene>
<comment type="caution">
    <text evidence="5">The sequence shown here is derived from an EMBL/GenBank/DDBJ whole genome shotgun (WGS) entry which is preliminary data.</text>
</comment>
<organism evidence="5 6">
    <name type="scientific">Rotaria magnacalcarata</name>
    <dbReference type="NCBI Taxonomy" id="392030"/>
    <lineage>
        <taxon>Eukaryota</taxon>
        <taxon>Metazoa</taxon>
        <taxon>Spiralia</taxon>
        <taxon>Gnathifera</taxon>
        <taxon>Rotifera</taxon>
        <taxon>Eurotatoria</taxon>
        <taxon>Bdelloidea</taxon>
        <taxon>Philodinida</taxon>
        <taxon>Philodinidae</taxon>
        <taxon>Rotaria</taxon>
    </lineage>
</organism>
<dbReference type="SUPFAM" id="SSF101447">
    <property type="entry name" value="Formin homology 2 domain (FH2 domain)"/>
    <property type="match status" value="1"/>
</dbReference>
<name>A0A815V608_9BILA</name>
<feature type="region of interest" description="Disordered" evidence="4">
    <location>
        <begin position="297"/>
        <end position="319"/>
    </location>
</feature>
<evidence type="ECO:0000256" key="2">
    <source>
        <dbReference type="ARBA" id="ARBA00022490"/>
    </source>
</evidence>
<dbReference type="GO" id="GO:0033962">
    <property type="term" value="P:P-body assembly"/>
    <property type="evidence" value="ECO:0007669"/>
    <property type="project" value="TreeGrafter"/>
</dbReference>
<dbReference type="AlphaFoldDB" id="A0A815V608"/>
<dbReference type="PANTHER" id="PTHR21551:SF0">
    <property type="entry name" value="PROTEIN ASSOCIATED WITH TOPO II RELATED-1, ISOFORM A"/>
    <property type="match status" value="1"/>
</dbReference>
<evidence type="ECO:0000256" key="3">
    <source>
        <dbReference type="SAM" id="Coils"/>
    </source>
</evidence>
<feature type="region of interest" description="Disordered" evidence="4">
    <location>
        <begin position="50"/>
        <end position="93"/>
    </location>
</feature>
<feature type="region of interest" description="Disordered" evidence="4">
    <location>
        <begin position="141"/>
        <end position="172"/>
    </location>
</feature>
<feature type="compositionally biased region" description="Polar residues" evidence="4">
    <location>
        <begin position="338"/>
        <end position="352"/>
    </location>
</feature>
<evidence type="ECO:0000313" key="5">
    <source>
        <dbReference type="EMBL" id="CAF1531718.1"/>
    </source>
</evidence>
<feature type="coiled-coil region" evidence="3">
    <location>
        <begin position="205"/>
        <end position="240"/>
    </location>
</feature>
<dbReference type="EMBL" id="CAJNOW010008207">
    <property type="protein sequence ID" value="CAF1531718.1"/>
    <property type="molecule type" value="Genomic_DNA"/>
</dbReference>
<dbReference type="GO" id="GO:0000290">
    <property type="term" value="P:deadenylation-dependent decapping of nuclear-transcribed mRNA"/>
    <property type="evidence" value="ECO:0007669"/>
    <property type="project" value="InterPro"/>
</dbReference>
<dbReference type="PANTHER" id="PTHR21551">
    <property type="entry name" value="TOPOISOMERASE II-ASSOCIATED PROTEIN PAT1"/>
    <property type="match status" value="1"/>
</dbReference>
<evidence type="ECO:0000256" key="4">
    <source>
        <dbReference type="SAM" id="MobiDB-lite"/>
    </source>
</evidence>
<reference evidence="5" key="1">
    <citation type="submission" date="2021-02" db="EMBL/GenBank/DDBJ databases">
        <authorList>
            <person name="Nowell W R."/>
        </authorList>
    </citation>
    <scope>NUCLEOTIDE SEQUENCE</scope>
</reference>
<feature type="region of interest" description="Disordered" evidence="4">
    <location>
        <begin position="551"/>
        <end position="577"/>
    </location>
</feature>
<keyword evidence="2" id="KW-0963">Cytoplasm</keyword>
<comment type="subcellular location">
    <subcellularLocation>
        <location evidence="1">Cytoplasm</location>
        <location evidence="1">P-body</location>
    </subcellularLocation>
</comment>
<feature type="compositionally biased region" description="Basic residues" evidence="4">
    <location>
        <begin position="359"/>
        <end position="371"/>
    </location>
</feature>
<evidence type="ECO:0000313" key="6">
    <source>
        <dbReference type="Proteomes" id="UP000663834"/>
    </source>
</evidence>
<dbReference type="InterPro" id="IPR039900">
    <property type="entry name" value="Pat1-like"/>
</dbReference>
<sequence length="833" mass="94759">MNLDSDNFGMALRGIPILEDSEADVLNDETFGDCDLEAIKIKSDFGENGEFLGDNPSDSLPAFFDTDVPDTGGISLDDDGDDQSQQPSIDALLGEDPMRFSTSSMNRRPGPFVQQTSINPLFNMAISQAQTQETNRMNLFPQSQQQQPPPPPPPPPPPQQQPQQQVPRRSPMALPQQQMNYQLLKQFEQMLINKQVPPQERLVYIQAMMEKMQREALNAQQQQQQQIQLQQQQLQQQQATRLMNMNINGHDRYHDSNPSRVLNNPMLYAQRQQQQREASMRSMAIGEMLERARLTAGNATNINPARSQSPGLTGNTGMSSQFMDAIQRSDQIPIAENNRPTESPSSSLDNIVSPSSSSRHSRHNRPAKHYPRPPLLNTWQGRGPGHDEFSGLMTDREKQWVVKIQLHQVSQTQEEDYYFHKWSQQKRHMQQVHGNQSNRHEHRGQFISYPVLQLLKSIQQEKELSQRLSQSSIQASFSNVNPAQALPYAPSMPAQLGKQSTATPRHPKCILDLDGQFTLGVRKNAITHDKYTLGLLLNIENIHRDILRLDDGDDDTPATPSKTPSEVNSTDGTSTTITATPSSKVLNTIIGRYLNHPDYLFADMFAQFSKGQILLERLYPYLVTTTSITNHLELMLIRLYGSLNYMIRCWPTTFHIESIVMNMISLMQQQVNIKKTTFEQLLSQVYIYYDQKIKPKLLELNSTVSSSPFSDPVLFTNSHTVTILIELLLTLERRCYLLPGMNSSTLPVQLMQQLQPQLQYQLSEHVRLLVTDLCQALVSCSSPTYTPKKMLKPFAQVQQQQFTLLCKFLRIQIPQQIYPALESKLIFCCIKDT</sequence>
<evidence type="ECO:0000256" key="1">
    <source>
        <dbReference type="ARBA" id="ARBA00004201"/>
    </source>
</evidence>
<dbReference type="Proteomes" id="UP000663834">
    <property type="component" value="Unassembled WGS sequence"/>
</dbReference>
<dbReference type="GO" id="GO:0003723">
    <property type="term" value="F:RNA binding"/>
    <property type="evidence" value="ECO:0007669"/>
    <property type="project" value="TreeGrafter"/>
</dbReference>